<dbReference type="EMBL" id="GEGO01006082">
    <property type="protein sequence ID" value="JAR89322.1"/>
    <property type="molecule type" value="Transcribed_RNA"/>
</dbReference>
<feature type="signal peptide" evidence="1">
    <location>
        <begin position="1"/>
        <end position="20"/>
    </location>
</feature>
<name>A0A147BFW0_IXORI</name>
<evidence type="ECO:0000313" key="2">
    <source>
        <dbReference type="EMBL" id="JAR89322.1"/>
    </source>
</evidence>
<reference evidence="2" key="1">
    <citation type="journal article" date="2018" name="PLoS Negl. Trop. Dis.">
        <title>Sialome diversity of ticks revealed by RNAseq of single tick salivary glands.</title>
        <authorList>
            <person name="Perner J."/>
            <person name="Kropackova S."/>
            <person name="Kopacek P."/>
            <person name="Ribeiro J.M."/>
        </authorList>
    </citation>
    <scope>NUCLEOTIDE SEQUENCE</scope>
    <source>
        <strain evidence="2">Siblings of single egg batch collected in Ceske Budejovice</strain>
        <tissue evidence="2">Salivary glands</tissue>
    </source>
</reference>
<accession>A0A147BFW0</accession>
<feature type="chain" id="PRO_5007542220" evidence="1">
    <location>
        <begin position="21"/>
        <end position="110"/>
    </location>
</feature>
<dbReference type="AlphaFoldDB" id="A0A147BFW0"/>
<proteinExistence type="predicted"/>
<sequence>MCRSLPFLLLLNLYIYKGTAWTEPSHSPFLALENLLLSMQPSICKSRRRALRAKTFGGHGPSYVVHKQPPGLYSLHGKSTLFLRGFPLGCRLAADCRDPSCVRLRGVFCG</sequence>
<evidence type="ECO:0000256" key="1">
    <source>
        <dbReference type="SAM" id="SignalP"/>
    </source>
</evidence>
<keyword evidence="1" id="KW-0732">Signal</keyword>
<protein>
    <submittedName>
        <fullName evidence="2">Putative secreted protein</fullName>
    </submittedName>
</protein>
<organism evidence="2">
    <name type="scientific">Ixodes ricinus</name>
    <name type="common">Common tick</name>
    <name type="synonym">Acarus ricinus</name>
    <dbReference type="NCBI Taxonomy" id="34613"/>
    <lineage>
        <taxon>Eukaryota</taxon>
        <taxon>Metazoa</taxon>
        <taxon>Ecdysozoa</taxon>
        <taxon>Arthropoda</taxon>
        <taxon>Chelicerata</taxon>
        <taxon>Arachnida</taxon>
        <taxon>Acari</taxon>
        <taxon>Parasitiformes</taxon>
        <taxon>Ixodida</taxon>
        <taxon>Ixodoidea</taxon>
        <taxon>Ixodidae</taxon>
        <taxon>Ixodinae</taxon>
        <taxon>Ixodes</taxon>
    </lineage>
</organism>